<dbReference type="STRING" id="477974.Daud_1133"/>
<keyword evidence="2" id="KW-1185">Reference proteome</keyword>
<gene>
    <name evidence="1" type="ordered locus">Daud_1133</name>
</gene>
<name>B1I3S5_DESAP</name>
<dbReference type="EMBL" id="CP000860">
    <property type="protein sequence ID" value="ACA59644.1"/>
    <property type="molecule type" value="Genomic_DNA"/>
</dbReference>
<protein>
    <submittedName>
        <fullName evidence="1">Uncharacterized protein</fullName>
    </submittedName>
</protein>
<dbReference type="RefSeq" id="WP_012302230.1">
    <property type="nucleotide sequence ID" value="NC_010424.1"/>
</dbReference>
<evidence type="ECO:0000313" key="1">
    <source>
        <dbReference type="EMBL" id="ACA59644.1"/>
    </source>
</evidence>
<dbReference type="AlphaFoldDB" id="B1I3S5"/>
<dbReference type="OrthoDB" id="9835734at2"/>
<evidence type="ECO:0000313" key="2">
    <source>
        <dbReference type="Proteomes" id="UP000008544"/>
    </source>
</evidence>
<dbReference type="eggNOG" id="ENOG502ZUGT">
    <property type="taxonomic scope" value="Bacteria"/>
</dbReference>
<dbReference type="KEGG" id="dau:Daud_1133"/>
<dbReference type="HOGENOM" id="CLU_2069267_0_0_9"/>
<reference evidence="1 2" key="2">
    <citation type="journal article" date="2008" name="Science">
        <title>Environmental genomics reveals a single-species ecosystem deep within Earth.</title>
        <authorList>
            <person name="Chivian D."/>
            <person name="Brodie E.L."/>
            <person name="Alm E.J."/>
            <person name="Culley D.E."/>
            <person name="Dehal P.S."/>
            <person name="Desantis T.Z."/>
            <person name="Gihring T.M."/>
            <person name="Lapidus A."/>
            <person name="Lin L.H."/>
            <person name="Lowry S.R."/>
            <person name="Moser D.P."/>
            <person name="Richardson P.M."/>
            <person name="Southam G."/>
            <person name="Wanger G."/>
            <person name="Pratt L.M."/>
            <person name="Andersen G.L."/>
            <person name="Hazen T.C."/>
            <person name="Brockman F.J."/>
            <person name="Arkin A.P."/>
            <person name="Onstott T.C."/>
        </authorList>
    </citation>
    <scope>NUCLEOTIDE SEQUENCE [LARGE SCALE GENOMIC DNA]</scope>
    <source>
        <strain evidence="1 2">MP104C</strain>
    </source>
</reference>
<proteinExistence type="predicted"/>
<organism evidence="1 2">
    <name type="scientific">Desulforudis audaxviator (strain MP104C)</name>
    <dbReference type="NCBI Taxonomy" id="477974"/>
    <lineage>
        <taxon>Bacteria</taxon>
        <taxon>Bacillati</taxon>
        <taxon>Bacillota</taxon>
        <taxon>Clostridia</taxon>
        <taxon>Thermoanaerobacterales</taxon>
        <taxon>Candidatus Desulforudaceae</taxon>
        <taxon>Candidatus Desulforudis</taxon>
    </lineage>
</organism>
<accession>B1I3S5</accession>
<reference evidence="2" key="1">
    <citation type="submission" date="2007-10" db="EMBL/GenBank/DDBJ databases">
        <title>Complete sequence of chromosome of Desulforudis audaxviator MP104C.</title>
        <authorList>
            <person name="Copeland A."/>
            <person name="Lucas S."/>
            <person name="Lapidus A."/>
            <person name="Barry K."/>
            <person name="Glavina del Rio T."/>
            <person name="Dalin E."/>
            <person name="Tice H."/>
            <person name="Bruce D."/>
            <person name="Pitluck S."/>
            <person name="Lowry S.R."/>
            <person name="Larimer F."/>
            <person name="Land M.L."/>
            <person name="Hauser L."/>
            <person name="Kyrpides N."/>
            <person name="Ivanova N.N."/>
            <person name="Richardson P."/>
        </authorList>
    </citation>
    <scope>NUCLEOTIDE SEQUENCE [LARGE SCALE GENOMIC DNA]</scope>
    <source>
        <strain evidence="2">MP104C</strain>
    </source>
</reference>
<dbReference type="Proteomes" id="UP000008544">
    <property type="component" value="Chromosome"/>
</dbReference>
<sequence>MDLKEAVIRFHFGEMIKTMLINAGNLSAELAAIEEKDRAPAIRLYKGLLEQIRGEIKTASALAGFNNLSGADTKVKEAIWEVHINRPEEVSRLLGEAISGTVSSIQSAAEHLKREGLI</sequence>